<keyword evidence="6" id="KW-0456">Lyase</keyword>
<protein>
    <recommendedName>
        <fullName evidence="2">DNA-(apurinic or apyrimidinic site) lyase</fullName>
        <ecNumber evidence="2">4.2.99.18</ecNumber>
    </recommendedName>
</protein>
<gene>
    <name evidence="11" type="ORF">OCV51_09420</name>
</gene>
<evidence type="ECO:0000256" key="2">
    <source>
        <dbReference type="ARBA" id="ARBA00012720"/>
    </source>
</evidence>
<keyword evidence="8" id="KW-0326">Glycosidase</keyword>
<evidence type="ECO:0000256" key="8">
    <source>
        <dbReference type="ARBA" id="ARBA00023295"/>
    </source>
</evidence>
<keyword evidence="5" id="KW-0234">DNA repair</keyword>
<dbReference type="EMBL" id="JAOQJX010000013">
    <property type="protein sequence ID" value="MCU6747868.1"/>
    <property type="molecule type" value="Genomic_DNA"/>
</dbReference>
<organism evidence="11 12">
    <name type="scientific">Faecalicatena acetigenes</name>
    <dbReference type="NCBI Taxonomy" id="2981790"/>
    <lineage>
        <taxon>Bacteria</taxon>
        <taxon>Bacillati</taxon>
        <taxon>Bacillota</taxon>
        <taxon>Clostridia</taxon>
        <taxon>Lachnospirales</taxon>
        <taxon>Lachnospiraceae</taxon>
        <taxon>Faecalicatena</taxon>
    </lineage>
</organism>
<dbReference type="RefSeq" id="WP_059070373.1">
    <property type="nucleotide sequence ID" value="NZ_JAOQJX010000013.1"/>
</dbReference>
<keyword evidence="7" id="KW-0511">Multifunctional enzyme</keyword>
<keyword evidence="4" id="KW-0378">Hydrolase</keyword>
<evidence type="ECO:0000256" key="6">
    <source>
        <dbReference type="ARBA" id="ARBA00023239"/>
    </source>
</evidence>
<evidence type="ECO:0000313" key="11">
    <source>
        <dbReference type="EMBL" id="MCU6747868.1"/>
    </source>
</evidence>
<dbReference type="Gene3D" id="1.10.1670.10">
    <property type="entry name" value="Helix-hairpin-Helix base-excision DNA repair enzymes (C-terminal)"/>
    <property type="match status" value="1"/>
</dbReference>
<evidence type="ECO:0000313" key="12">
    <source>
        <dbReference type="Proteomes" id="UP001652394"/>
    </source>
</evidence>
<evidence type="ECO:0000256" key="4">
    <source>
        <dbReference type="ARBA" id="ARBA00022801"/>
    </source>
</evidence>
<accession>A0ABT2TC58</accession>
<dbReference type="InterPro" id="IPR003265">
    <property type="entry name" value="HhH-GPD_domain"/>
</dbReference>
<keyword evidence="3" id="KW-0227">DNA damage</keyword>
<dbReference type="Proteomes" id="UP001652394">
    <property type="component" value="Unassembled WGS sequence"/>
</dbReference>
<dbReference type="PANTHER" id="PTHR10242">
    <property type="entry name" value="8-OXOGUANINE DNA GLYCOSYLASE"/>
    <property type="match status" value="1"/>
</dbReference>
<dbReference type="InterPro" id="IPR012904">
    <property type="entry name" value="OGG_N"/>
</dbReference>
<evidence type="ECO:0000256" key="9">
    <source>
        <dbReference type="ARBA" id="ARBA00044632"/>
    </source>
</evidence>
<feature type="domain" description="HhH-GPD" evidence="10">
    <location>
        <begin position="114"/>
        <end position="268"/>
    </location>
</feature>
<dbReference type="InterPro" id="IPR011257">
    <property type="entry name" value="DNA_glycosylase"/>
</dbReference>
<keyword evidence="12" id="KW-1185">Reference proteome</keyword>
<dbReference type="CDD" id="cd00056">
    <property type="entry name" value="ENDO3c"/>
    <property type="match status" value="1"/>
</dbReference>
<dbReference type="Gene3D" id="1.10.340.30">
    <property type="entry name" value="Hypothetical protein, domain 2"/>
    <property type="match status" value="1"/>
</dbReference>
<dbReference type="SUPFAM" id="SSF48150">
    <property type="entry name" value="DNA-glycosylase"/>
    <property type="match status" value="1"/>
</dbReference>
<dbReference type="SUPFAM" id="SSF55945">
    <property type="entry name" value="TATA-box binding protein-like"/>
    <property type="match status" value="1"/>
</dbReference>
<comment type="caution">
    <text evidence="11">The sequence shown here is derived from an EMBL/GenBank/DDBJ whole genome shotgun (WGS) entry which is preliminary data.</text>
</comment>
<evidence type="ECO:0000256" key="1">
    <source>
        <dbReference type="ARBA" id="ARBA00010679"/>
    </source>
</evidence>
<proteinExistence type="inferred from homology"/>
<sequence length="277" mass="32718">MHKIEVPNHHFRIDQICGSGQCFRLDRVEDRIYEVIAGEKYLKIKQYPDKTSFYCTEKEYTCFWKMYFDLDVCYETYIESIDKGDTYLSKAAAFGEGIRILRQDVWEMIVSFILSQQNNIPRIKQLIRILCEQCGEERRSPEGRVYYTFPTAERLSEVEESTFREWKLGYRSRYLQETARAVAEGKVRLSDLSGMEYETAKKELMKLCGIGAKVADCICLFALHKLDAFPVDTHIQKVLEREYKKGFPFERYRGYAGVMQQYIFYYDLKNGVAMKEM</sequence>
<dbReference type="Gene3D" id="3.30.310.260">
    <property type="match status" value="1"/>
</dbReference>
<evidence type="ECO:0000259" key="10">
    <source>
        <dbReference type="SMART" id="SM00478"/>
    </source>
</evidence>
<name>A0ABT2TC58_9FIRM</name>
<evidence type="ECO:0000256" key="5">
    <source>
        <dbReference type="ARBA" id="ARBA00023204"/>
    </source>
</evidence>
<dbReference type="SMART" id="SM00478">
    <property type="entry name" value="ENDO3c"/>
    <property type="match status" value="1"/>
</dbReference>
<evidence type="ECO:0000256" key="7">
    <source>
        <dbReference type="ARBA" id="ARBA00023268"/>
    </source>
</evidence>
<reference evidence="11 12" key="1">
    <citation type="journal article" date="2021" name="ISME Commun">
        <title>Automated analysis of genomic sequences facilitates high-throughput and comprehensive description of bacteria.</title>
        <authorList>
            <person name="Hitch T.C.A."/>
        </authorList>
    </citation>
    <scope>NUCLEOTIDE SEQUENCE [LARGE SCALE GENOMIC DNA]</scope>
    <source>
        <strain evidence="11 12">H2_18</strain>
    </source>
</reference>
<dbReference type="EC" id="4.2.99.18" evidence="2"/>
<dbReference type="InterPro" id="IPR052054">
    <property type="entry name" value="Oxidative_DNA_repair_enzyme"/>
</dbReference>
<dbReference type="InterPro" id="IPR023170">
    <property type="entry name" value="HhH_base_excis_C"/>
</dbReference>
<evidence type="ECO:0000256" key="3">
    <source>
        <dbReference type="ARBA" id="ARBA00022763"/>
    </source>
</evidence>
<comment type="similarity">
    <text evidence="1">Belongs to the type-1 OGG1 family.</text>
</comment>
<dbReference type="Pfam" id="PF00730">
    <property type="entry name" value="HhH-GPD"/>
    <property type="match status" value="1"/>
</dbReference>
<dbReference type="Pfam" id="PF07934">
    <property type="entry name" value="OGG_N"/>
    <property type="match status" value="1"/>
</dbReference>
<dbReference type="PANTHER" id="PTHR10242:SF2">
    <property type="entry name" value="N-GLYCOSYLASE_DNA LYASE"/>
    <property type="match status" value="1"/>
</dbReference>
<comment type="catalytic activity">
    <reaction evidence="9">
        <text>2'-deoxyribonucleotide-(2'-deoxyribose 5'-phosphate)-2'-deoxyribonucleotide-DNA = a 3'-end 2'-deoxyribonucleotide-(2,3-dehydro-2,3-deoxyribose 5'-phosphate)-DNA + a 5'-end 5'-phospho-2'-deoxyribonucleoside-DNA + H(+)</text>
        <dbReference type="Rhea" id="RHEA:66592"/>
        <dbReference type="Rhea" id="RHEA-COMP:13180"/>
        <dbReference type="Rhea" id="RHEA-COMP:16897"/>
        <dbReference type="Rhea" id="RHEA-COMP:17067"/>
        <dbReference type="ChEBI" id="CHEBI:15378"/>
        <dbReference type="ChEBI" id="CHEBI:136412"/>
        <dbReference type="ChEBI" id="CHEBI:157695"/>
        <dbReference type="ChEBI" id="CHEBI:167181"/>
        <dbReference type="EC" id="4.2.99.18"/>
    </reaction>
</comment>